<dbReference type="RefSeq" id="WP_076647384.1">
    <property type="nucleotide sequence ID" value="NZ_FTPS01000001.1"/>
</dbReference>
<feature type="domain" description="YjiS-like" evidence="2">
    <location>
        <begin position="25"/>
        <end position="58"/>
    </location>
</feature>
<organism evidence="3 4">
    <name type="scientific">Pontibaca methylaminivorans</name>
    <dbReference type="NCBI Taxonomy" id="515897"/>
    <lineage>
        <taxon>Bacteria</taxon>
        <taxon>Pseudomonadati</taxon>
        <taxon>Pseudomonadota</taxon>
        <taxon>Alphaproteobacteria</taxon>
        <taxon>Rhodobacterales</taxon>
        <taxon>Roseobacteraceae</taxon>
        <taxon>Pontibaca</taxon>
    </lineage>
</organism>
<evidence type="ECO:0000313" key="3">
    <source>
        <dbReference type="EMBL" id="SIT77198.1"/>
    </source>
</evidence>
<keyword evidence="4" id="KW-1185">Reference proteome</keyword>
<name>A0A1R3WH12_9RHOB</name>
<reference evidence="3 4" key="1">
    <citation type="submission" date="2017-01" db="EMBL/GenBank/DDBJ databases">
        <authorList>
            <person name="Mah S.A."/>
            <person name="Swanson W.J."/>
            <person name="Moy G.W."/>
            <person name="Vacquier V.D."/>
        </authorList>
    </citation>
    <scope>NUCLEOTIDE SEQUENCE [LARGE SCALE GENOMIC DNA]</scope>
    <source>
        <strain evidence="3 4">DSM 21219</strain>
    </source>
</reference>
<accession>A0A1R3WH12</accession>
<proteinExistence type="predicted"/>
<dbReference type="InterPro" id="IPR009506">
    <property type="entry name" value="YjiS-like"/>
</dbReference>
<dbReference type="OrthoDB" id="8244198at2"/>
<dbReference type="AlphaFoldDB" id="A0A1R3WH12"/>
<feature type="region of interest" description="Disordered" evidence="1">
    <location>
        <begin position="1"/>
        <end position="20"/>
    </location>
</feature>
<dbReference type="EMBL" id="FTPS01000001">
    <property type="protein sequence ID" value="SIT77198.1"/>
    <property type="molecule type" value="Genomic_DNA"/>
</dbReference>
<protein>
    <submittedName>
        <fullName evidence="3">Uncharacterized conserved protein YjiS, DUF1127 family</fullName>
    </submittedName>
</protein>
<evidence type="ECO:0000313" key="4">
    <source>
        <dbReference type="Proteomes" id="UP000192455"/>
    </source>
</evidence>
<evidence type="ECO:0000259" key="2">
    <source>
        <dbReference type="Pfam" id="PF06568"/>
    </source>
</evidence>
<sequence>MSDATFSAIGARGNSDRSANPFRGVMQWLGRIGRYRQTLNALAELDDRALHDLGLQRSSIKSVAYQAAYGRR</sequence>
<gene>
    <name evidence="3" type="ORF">SAMN05421849_0688</name>
</gene>
<dbReference type="Pfam" id="PF06568">
    <property type="entry name" value="YjiS-like"/>
    <property type="match status" value="1"/>
</dbReference>
<evidence type="ECO:0000256" key="1">
    <source>
        <dbReference type="SAM" id="MobiDB-lite"/>
    </source>
</evidence>
<dbReference type="Proteomes" id="UP000192455">
    <property type="component" value="Unassembled WGS sequence"/>
</dbReference>